<keyword evidence="3" id="KW-1185">Reference proteome</keyword>
<reference evidence="2 3" key="1">
    <citation type="submission" date="2024-07" db="EMBL/GenBank/DDBJ databases">
        <title>Section-level genome sequencing and comparative genomics of Aspergillus sections Usti and Cavernicolus.</title>
        <authorList>
            <consortium name="Lawrence Berkeley National Laboratory"/>
            <person name="Nybo J.L."/>
            <person name="Vesth T.C."/>
            <person name="Theobald S."/>
            <person name="Frisvad J.C."/>
            <person name="Larsen T.O."/>
            <person name="Kjaerboelling I."/>
            <person name="Rothschild-Mancinelli K."/>
            <person name="Lyhne E.K."/>
            <person name="Kogle M.E."/>
            <person name="Barry K."/>
            <person name="Clum A."/>
            <person name="Na H."/>
            <person name="Ledsgaard L."/>
            <person name="Lin J."/>
            <person name="Lipzen A."/>
            <person name="Kuo A."/>
            <person name="Riley R."/>
            <person name="Mondo S."/>
            <person name="LaButti K."/>
            <person name="Haridas S."/>
            <person name="Pangalinan J."/>
            <person name="Salamov A.A."/>
            <person name="Simmons B.A."/>
            <person name="Magnuson J.K."/>
            <person name="Chen J."/>
            <person name="Drula E."/>
            <person name="Henrissat B."/>
            <person name="Wiebenga A."/>
            <person name="Lubbers R.J."/>
            <person name="Gomes A.C."/>
            <person name="Makela M.R."/>
            <person name="Stajich J."/>
            <person name="Grigoriev I.V."/>
            <person name="Mortensen U.H."/>
            <person name="De vries R.P."/>
            <person name="Baker S.E."/>
            <person name="Andersen M.R."/>
        </authorList>
    </citation>
    <scope>NUCLEOTIDE SEQUENCE [LARGE SCALE GENOMIC DNA]</scope>
    <source>
        <strain evidence="2 3">CBS 600.67</strain>
    </source>
</reference>
<sequence>MRLQSKYTGQELYVLLDNSMGTLFYRTYTIATEMAFELALRSETKGSNSTMSPTSGTPSGSYWEISRDGQLAGEALYLDLRRMESFYMEGQTHDFELVKAVSLCEINPLQLLALRRSSGVNFEIPEVLFDIDFPGHHCQCITSVTASITCAAGPLTVVSCMLSLLKHKYRISTEIYSYDKQKEGFFRTDRIPITSVAINKSQQKHQSHPGDERHDCGGEWAKQTTSEDANLTTLKRAVTINLKEVYSSAWSDAGATITIEHPADRLPLWARNQDIGMLKKSGDSSQLKTKGTLGGYSTYTFDPSPPLDKDWKVELKYDEVSPCECASLVIKSW</sequence>
<comment type="caution">
    <text evidence="2">The sequence shown here is derived from an EMBL/GenBank/DDBJ whole genome shotgun (WGS) entry which is preliminary data.</text>
</comment>
<name>A0ABR4IYZ4_9EURO</name>
<evidence type="ECO:0000313" key="2">
    <source>
        <dbReference type="EMBL" id="KAL2833019.1"/>
    </source>
</evidence>
<proteinExistence type="predicted"/>
<dbReference type="InterPro" id="IPR040840">
    <property type="entry name" value="TcA_TcB_BD"/>
</dbReference>
<gene>
    <name evidence="2" type="ORF">BDW59DRAFT_157158</name>
</gene>
<dbReference type="Proteomes" id="UP001610335">
    <property type="component" value="Unassembled WGS sequence"/>
</dbReference>
<evidence type="ECO:0000313" key="3">
    <source>
        <dbReference type="Proteomes" id="UP001610335"/>
    </source>
</evidence>
<feature type="domain" description="Tc toxin complex TcA C-terminal TcB-binding" evidence="1">
    <location>
        <begin position="3"/>
        <end position="203"/>
    </location>
</feature>
<dbReference type="EMBL" id="JBFXLS010000005">
    <property type="protein sequence ID" value="KAL2833019.1"/>
    <property type="molecule type" value="Genomic_DNA"/>
</dbReference>
<accession>A0ABR4IYZ4</accession>
<dbReference type="Pfam" id="PF18276">
    <property type="entry name" value="TcA_TcB_BD"/>
    <property type="match status" value="1"/>
</dbReference>
<organism evidence="2 3">
    <name type="scientific">Aspergillus cavernicola</name>
    <dbReference type="NCBI Taxonomy" id="176166"/>
    <lineage>
        <taxon>Eukaryota</taxon>
        <taxon>Fungi</taxon>
        <taxon>Dikarya</taxon>
        <taxon>Ascomycota</taxon>
        <taxon>Pezizomycotina</taxon>
        <taxon>Eurotiomycetes</taxon>
        <taxon>Eurotiomycetidae</taxon>
        <taxon>Eurotiales</taxon>
        <taxon>Aspergillaceae</taxon>
        <taxon>Aspergillus</taxon>
        <taxon>Aspergillus subgen. Nidulantes</taxon>
    </lineage>
</organism>
<evidence type="ECO:0000259" key="1">
    <source>
        <dbReference type="Pfam" id="PF18276"/>
    </source>
</evidence>
<protein>
    <recommendedName>
        <fullName evidence="1">Tc toxin complex TcA C-terminal TcB-binding domain-containing protein</fullName>
    </recommendedName>
</protein>